<dbReference type="RefSeq" id="WP_258783375.1">
    <property type="nucleotide sequence ID" value="NZ_JANUGP010000042.1"/>
</dbReference>
<keyword evidence="3" id="KW-1185">Reference proteome</keyword>
<accession>A0ABT2BBW0</accession>
<name>A0ABT2BBW0_9ACTN</name>
<protein>
    <recommendedName>
        <fullName evidence="4">DUF4259 domain-containing protein</fullName>
    </recommendedName>
</protein>
<proteinExistence type="predicted"/>
<feature type="region of interest" description="Disordered" evidence="1">
    <location>
        <begin position="86"/>
        <end position="116"/>
    </location>
</feature>
<gene>
    <name evidence="2" type="ORF">NX794_33110</name>
</gene>
<evidence type="ECO:0000256" key="1">
    <source>
        <dbReference type="SAM" id="MobiDB-lite"/>
    </source>
</evidence>
<evidence type="ECO:0000313" key="3">
    <source>
        <dbReference type="Proteomes" id="UP001205612"/>
    </source>
</evidence>
<sequence length="116" mass="11809">MDSWGRAAPGVERHAELAVETACQLADIARPDGWSAAAAEDVLDAVDTLTEALSGADPELAQALAAVAAATGSARRRLGITVDESKPSAVPSVPAARRPPKRRGLGPGFQGIRAGT</sequence>
<reference evidence="2 3" key="1">
    <citation type="submission" date="2022-08" db="EMBL/GenBank/DDBJ databases">
        <authorList>
            <person name="Somphong A."/>
            <person name="Phongsopitanun W."/>
        </authorList>
    </citation>
    <scope>NUCLEOTIDE SEQUENCE [LARGE SCALE GENOMIC DNA]</scope>
    <source>
        <strain evidence="2 3">LP11</strain>
    </source>
</reference>
<feature type="compositionally biased region" description="Low complexity" evidence="1">
    <location>
        <begin position="87"/>
        <end position="96"/>
    </location>
</feature>
<dbReference type="EMBL" id="JANUGP010000042">
    <property type="protein sequence ID" value="MCS0606012.1"/>
    <property type="molecule type" value="Genomic_DNA"/>
</dbReference>
<comment type="caution">
    <text evidence="2">The sequence shown here is derived from an EMBL/GenBank/DDBJ whole genome shotgun (WGS) entry which is preliminary data.</text>
</comment>
<evidence type="ECO:0000313" key="2">
    <source>
        <dbReference type="EMBL" id="MCS0606012.1"/>
    </source>
</evidence>
<organism evidence="2 3">
    <name type="scientific">Streptomyces pyxinicus</name>
    <dbReference type="NCBI Taxonomy" id="2970331"/>
    <lineage>
        <taxon>Bacteria</taxon>
        <taxon>Bacillati</taxon>
        <taxon>Actinomycetota</taxon>
        <taxon>Actinomycetes</taxon>
        <taxon>Kitasatosporales</taxon>
        <taxon>Streptomycetaceae</taxon>
        <taxon>Streptomyces</taxon>
    </lineage>
</organism>
<evidence type="ECO:0008006" key="4">
    <source>
        <dbReference type="Google" id="ProtNLM"/>
    </source>
</evidence>
<dbReference type="Proteomes" id="UP001205612">
    <property type="component" value="Unassembled WGS sequence"/>
</dbReference>